<dbReference type="OrthoDB" id="6273298at2759"/>
<reference evidence="2 3" key="1">
    <citation type="submission" date="2019-03" db="EMBL/GenBank/DDBJ databases">
        <title>An improved genome assembly of the fluke Schistosoma japonicum.</title>
        <authorList>
            <person name="Hu W."/>
            <person name="Luo F."/>
            <person name="Yin M."/>
            <person name="Mo X."/>
            <person name="Sun C."/>
            <person name="Wu Q."/>
            <person name="Zhu B."/>
            <person name="Xiang M."/>
            <person name="Wang J."/>
            <person name="Wang Y."/>
            <person name="Zhang T."/>
            <person name="Xu B."/>
            <person name="Zheng H."/>
            <person name="Feng Z."/>
        </authorList>
    </citation>
    <scope>NUCLEOTIDE SEQUENCE [LARGE SCALE GENOMIC DNA]</scope>
    <source>
        <strain evidence="2">HuSjv2</strain>
        <tissue evidence="2">Worms</tissue>
    </source>
</reference>
<dbReference type="Proteomes" id="UP000311919">
    <property type="component" value="Unassembled WGS sequence"/>
</dbReference>
<keyword evidence="1" id="KW-1133">Transmembrane helix</keyword>
<gene>
    <name evidence="2" type="ORF">EWB00_003742</name>
</gene>
<dbReference type="EMBL" id="SKCS01000229">
    <property type="protein sequence ID" value="TNN12412.1"/>
    <property type="molecule type" value="Genomic_DNA"/>
</dbReference>
<name>A0A4Z2D7D5_SCHJA</name>
<organism evidence="2 3">
    <name type="scientific">Schistosoma japonicum</name>
    <name type="common">Blood fluke</name>
    <dbReference type="NCBI Taxonomy" id="6182"/>
    <lineage>
        <taxon>Eukaryota</taxon>
        <taxon>Metazoa</taxon>
        <taxon>Spiralia</taxon>
        <taxon>Lophotrochozoa</taxon>
        <taxon>Platyhelminthes</taxon>
        <taxon>Trematoda</taxon>
        <taxon>Digenea</taxon>
        <taxon>Strigeidida</taxon>
        <taxon>Schistosomatoidea</taxon>
        <taxon>Schistosomatidae</taxon>
        <taxon>Schistosoma</taxon>
    </lineage>
</organism>
<keyword evidence="1" id="KW-0812">Transmembrane</keyword>
<keyword evidence="3" id="KW-1185">Reference proteome</keyword>
<comment type="caution">
    <text evidence="2">The sequence shown here is derived from an EMBL/GenBank/DDBJ whole genome shotgun (WGS) entry which is preliminary data.</text>
</comment>
<sequence>DRSILVDLLCCTCCTNSDDEDEAYSNLIENHRLARIVTMGAILTILGLIFAYIIRSATEIHIIPNTTSSTTPSIINVVNTVNVSTTSHSILNMFNSTTTLTPQFIKQFQNFSNFLQVTISDDGDDDEITPSIKMFNDSSFSGHVNKLISIDDITTNNNTEQSIPVTTL</sequence>
<feature type="transmembrane region" description="Helical" evidence="1">
    <location>
        <begin position="33"/>
        <end position="54"/>
    </location>
</feature>
<accession>A0A4Z2D7D5</accession>
<dbReference type="AlphaFoldDB" id="A0A4Z2D7D5"/>
<evidence type="ECO:0000313" key="2">
    <source>
        <dbReference type="EMBL" id="TNN12412.1"/>
    </source>
</evidence>
<evidence type="ECO:0000313" key="3">
    <source>
        <dbReference type="Proteomes" id="UP000311919"/>
    </source>
</evidence>
<evidence type="ECO:0000256" key="1">
    <source>
        <dbReference type="SAM" id="Phobius"/>
    </source>
</evidence>
<proteinExistence type="predicted"/>
<keyword evidence="1" id="KW-0472">Membrane</keyword>
<feature type="non-terminal residue" evidence="2">
    <location>
        <position position="1"/>
    </location>
</feature>
<protein>
    <submittedName>
        <fullName evidence="2">Uncharacterized protein</fullName>
    </submittedName>
</protein>